<keyword evidence="1 2" id="KW-0238">DNA-binding</keyword>
<evidence type="ECO:0000313" key="4">
    <source>
        <dbReference type="EMBL" id="TVX95763.1"/>
    </source>
</evidence>
<dbReference type="PANTHER" id="PTHR43479">
    <property type="entry name" value="ACREF/ENVCD OPERON REPRESSOR-RELATED"/>
    <property type="match status" value="1"/>
</dbReference>
<keyword evidence="5" id="KW-1185">Reference proteome</keyword>
<comment type="caution">
    <text evidence="4">The sequence shown here is derived from an EMBL/GenBank/DDBJ whole genome shotgun (WGS) entry which is preliminary data.</text>
</comment>
<organism evidence="4 5">
    <name type="scientific">Cohnella terricola</name>
    <dbReference type="NCBI Taxonomy" id="1289167"/>
    <lineage>
        <taxon>Bacteria</taxon>
        <taxon>Bacillati</taxon>
        <taxon>Bacillota</taxon>
        <taxon>Bacilli</taxon>
        <taxon>Bacillales</taxon>
        <taxon>Paenibacillaceae</taxon>
        <taxon>Cohnella</taxon>
    </lineage>
</organism>
<dbReference type="GO" id="GO:0003677">
    <property type="term" value="F:DNA binding"/>
    <property type="evidence" value="ECO:0007669"/>
    <property type="project" value="UniProtKB-UniRule"/>
</dbReference>
<dbReference type="PRINTS" id="PR00455">
    <property type="entry name" value="HTHTETR"/>
</dbReference>
<dbReference type="EMBL" id="VNJJ01000020">
    <property type="protein sequence ID" value="TVX95763.1"/>
    <property type="molecule type" value="Genomic_DNA"/>
</dbReference>
<evidence type="ECO:0000259" key="3">
    <source>
        <dbReference type="PROSITE" id="PS50977"/>
    </source>
</evidence>
<dbReference type="InterPro" id="IPR001647">
    <property type="entry name" value="HTH_TetR"/>
</dbReference>
<accession>A0A559J7B6</accession>
<dbReference type="InterPro" id="IPR050624">
    <property type="entry name" value="HTH-type_Tx_Regulator"/>
</dbReference>
<protein>
    <submittedName>
        <fullName evidence="4">TetR/AcrR family transcriptional regulator</fullName>
    </submittedName>
</protein>
<name>A0A559J7B6_9BACL</name>
<evidence type="ECO:0000256" key="1">
    <source>
        <dbReference type="ARBA" id="ARBA00023125"/>
    </source>
</evidence>
<dbReference type="Proteomes" id="UP000316330">
    <property type="component" value="Unassembled WGS sequence"/>
</dbReference>
<dbReference type="InterPro" id="IPR009057">
    <property type="entry name" value="Homeodomain-like_sf"/>
</dbReference>
<evidence type="ECO:0000256" key="2">
    <source>
        <dbReference type="PROSITE-ProRule" id="PRU00335"/>
    </source>
</evidence>
<evidence type="ECO:0000313" key="5">
    <source>
        <dbReference type="Proteomes" id="UP000316330"/>
    </source>
</evidence>
<proteinExistence type="predicted"/>
<dbReference type="PANTHER" id="PTHR43479:SF11">
    <property type="entry name" value="ACREF_ENVCD OPERON REPRESSOR-RELATED"/>
    <property type="match status" value="1"/>
</dbReference>
<feature type="DNA-binding region" description="H-T-H motif" evidence="2">
    <location>
        <begin position="29"/>
        <end position="48"/>
    </location>
</feature>
<feature type="domain" description="HTH tetR-type" evidence="3">
    <location>
        <begin position="6"/>
        <end position="66"/>
    </location>
</feature>
<dbReference type="Gene3D" id="1.10.357.10">
    <property type="entry name" value="Tetracycline Repressor, domain 2"/>
    <property type="match status" value="1"/>
</dbReference>
<reference evidence="4 5" key="1">
    <citation type="submission" date="2019-07" db="EMBL/GenBank/DDBJ databases">
        <authorList>
            <person name="Kim J."/>
        </authorList>
    </citation>
    <scope>NUCLEOTIDE SEQUENCE [LARGE SCALE GENOMIC DNA]</scope>
    <source>
        <strain evidence="4 5">G13</strain>
    </source>
</reference>
<sequence length="213" mass="24861">MQILKEDVRNKIREAALSEFKREGYLQASMRRIAQAAGVTSGNIYRYYESKEQLFDAIVQPVFEQYTVNMKEIHHKVELSYQSDERINPVYFKNIESTLVELFKTYSSELTIMLNQSTGTKYENVKSDLRQLVYSILERVLLTIRGEETRLSPEDHALVQMLSSTMMEGLCLLLRDNEEGDTLRKLVDQFLFVNYQGINALIHQETRKRSGME</sequence>
<dbReference type="AlphaFoldDB" id="A0A559J7B6"/>
<gene>
    <name evidence="4" type="ORF">FPZ45_22460</name>
</gene>
<dbReference type="SUPFAM" id="SSF46689">
    <property type="entry name" value="Homeodomain-like"/>
    <property type="match status" value="1"/>
</dbReference>
<dbReference type="OrthoDB" id="494991at2"/>
<dbReference type="Pfam" id="PF00440">
    <property type="entry name" value="TetR_N"/>
    <property type="match status" value="1"/>
</dbReference>
<dbReference type="PROSITE" id="PS50977">
    <property type="entry name" value="HTH_TETR_2"/>
    <property type="match status" value="1"/>
</dbReference>